<reference evidence="4 5" key="1">
    <citation type="submission" date="2023-01" db="EMBL/GenBank/DDBJ databases">
        <title>Novel diversity within Roseofilum (Cyanobacteria; Desertifilaceae) from marine benthic mats with descriptions of four novel species.</title>
        <authorList>
            <person name="Wang Y."/>
            <person name="Berthold D.E."/>
            <person name="Hu J."/>
            <person name="Lefler F.W."/>
            <person name="Laughinghouse H.D. IV."/>
        </authorList>
    </citation>
    <scope>NUCLEOTIDE SEQUENCE [LARGE SCALE GENOMIC DNA]</scope>
    <source>
        <strain evidence="4 5">BLCC-M114</strain>
    </source>
</reference>
<dbReference type="InterPro" id="IPR008638">
    <property type="entry name" value="FhaB/CdiA-like_TPS"/>
</dbReference>
<dbReference type="InterPro" id="IPR024983">
    <property type="entry name" value="CHAT_dom"/>
</dbReference>
<dbReference type="EMBL" id="JAQOSO010000096">
    <property type="protein sequence ID" value="MDJ1176052.1"/>
    <property type="molecule type" value="Genomic_DNA"/>
</dbReference>
<proteinExistence type="predicted"/>
<sequence>MKLNIFTLLTLTLSLLSHKTLAQNIVPAMDGTGTIVNHQGNQFNIQGGQLSGNGRNLFHTFQQLGLSQGQIANFISNPQIQNILGRINGGDPSIINGLIQVTGGNSNLYLMNPAGIVFGPNAQLNIPADFTATTATGIGFGNGQWFNAVGDNNWSQLVGTPNEFRFDVNGSGSIVNFGDLKLSEGSNLTLMGANVINLGTLEAPGGTINIVAIPDQQIIRITQEGHLLSLDIPLEDERQEPEITPLNLPELLTHSGLNHANQLEINEQGQIVLSSSGVEIPNINGVSIISGTLNTASENGGTINIMGDRIGVIDATLDVSGLFDGGTLRIGGDFKGNPTFPTADITYINENSILNAGSEQLGDGGNIFIWSENLTQFDGTISAPGGVEGGDGGFAEISSRNALRVDGDVDLSANNGDTGQLLIDPKNVTIIDGNNGPDDSKFNKNEILFSDDPGADWIISEEKLEQMLQNGHITIEATNNITIEDLSNDVLGDESFTHSLTFTADQDKDGSGSFSMNSGDTIRTQGSVTISGYDLTLGNIITSSDSRNSGSVTLDATGKIQAGEINTTSSDYQGGDVVINSENHVDIENIETSSLFDHAGNVDINSGGDLNLSFVRARVEDTSATNANGGTIDIDVQGNIDIPSEISTSSDAQGGNGGNVTVISHEGDMTIGGVGTKNSLLQTTYGDGGSITLRANQGDITINGLVQSYVESGDGGDVFIEAGEKITIDGSIRSIAETSGNGGKITLIAGDDIDLGGNVASGALTSRGGQSNGADISITSKRGTLTANNIISGVFGSGDAGDITIQTDGDITLGTNSSTLPTGYVWSGSTAGQAGEITITSTNGKFILAPTPRNLLEHNIAHFCNSSLTCDTNGNVISGTITFTITGQEITLNFDIPQSTPVDSGTSDSGTGDSGTGDSGIGDSGIEDPGTGDPGTGDSGTGDSGIEDPGTGDSGIGDSGIEDPGTGDSGIEDPGTGDSGIEDPGTGDSGTGDSGTGDSGIEDPGTEDPVDSDEIEVILTDAEGDELTGTTTVIINDNPDGGGATFQVVSPVEITADRNFDVPSILSGVLGGNGGNVTITAPGGIQVGDVRTPSLVIGDGGDVAGSSSGGGIQTNVIDTSANIGDGGNIALDAQQAIQTADLNTPSLTVGNGGNVALSSSGSSITTGDINTFANIGNAGNVDIQALLDINVGDINASTIQGNGGNVLLNSDLGNVFFGEIDVSSQLGNPGQIAISDVNSVLTTETANEGEPQALESVNQEQNPVVEPQIETEIAVQLQPQPQRAIAMNPVNTPSSSVTSNLSELDRFAIDLASLNLEWEGIQETWDQRLQELDQLMTEEYSQYVKKDPSEIVTIAGIKDMLSTIEAQTGNKPAVVYALSHPNVDREGVKLEGQLVLVLVTSEGVAKATTVDVNHLFGHNVSNNPQRIAKAIYEELEGSRGKNPTLVTAQKAYKALISPLEEQMEAQGIDTLMFSVDNGLRSIPLGMLHDGEQFLIEKYNIALIPSVTLTNSTYEGLENASVLAMGASEFPNAIDRDPLPSVPLELEMIGSGNWHSDRFLNEDFTLERMKTQRLSRRYDIVHLATHANFKNRDSTQLEFWDQTISLETLREFDWHEEPQVELLVLSACQTAIGDLDAELGFAGLAIRAGVKSSVASLWKVDDLSTVVLMTAFYEYLQTEPIKAEALRQAQLAMLRGEIFIENGELVTPHNRVALPETVVSQLKNRDDSRSLSHPFHWAGFTVVGSPW</sequence>
<dbReference type="InterPro" id="IPR011050">
    <property type="entry name" value="Pectin_lyase_fold/virulence"/>
</dbReference>
<evidence type="ECO:0000256" key="2">
    <source>
        <dbReference type="SAM" id="SignalP"/>
    </source>
</evidence>
<accession>A0ABT7BA39</accession>
<feature type="chain" id="PRO_5046509075" evidence="2">
    <location>
        <begin position="23"/>
        <end position="1746"/>
    </location>
</feature>
<keyword evidence="2" id="KW-0732">Signal</keyword>
<dbReference type="Gene3D" id="2.160.20.10">
    <property type="entry name" value="Single-stranded right-handed beta-helix, Pectin lyase-like"/>
    <property type="match status" value="3"/>
</dbReference>
<feature type="domain" description="Filamentous haemagglutinin FhaB/tRNA nuclease CdiA-like TPS" evidence="3">
    <location>
        <begin position="28"/>
        <end position="141"/>
    </location>
</feature>
<feature type="compositionally biased region" description="Gly residues" evidence="1">
    <location>
        <begin position="987"/>
        <end position="998"/>
    </location>
</feature>
<keyword evidence="5" id="KW-1185">Reference proteome</keyword>
<dbReference type="Pfam" id="PF05860">
    <property type="entry name" value="TPS"/>
    <property type="match status" value="1"/>
</dbReference>
<dbReference type="Pfam" id="PF12770">
    <property type="entry name" value="CHAT"/>
    <property type="match status" value="1"/>
</dbReference>
<dbReference type="RefSeq" id="WP_283768342.1">
    <property type="nucleotide sequence ID" value="NZ_JAQOSO010000096.1"/>
</dbReference>
<feature type="region of interest" description="Disordered" evidence="1">
    <location>
        <begin position="895"/>
        <end position="1012"/>
    </location>
</feature>
<name>A0ABT7BA39_9CYAN</name>
<dbReference type="SUPFAM" id="SSF51126">
    <property type="entry name" value="Pectin lyase-like"/>
    <property type="match status" value="1"/>
</dbReference>
<evidence type="ECO:0000259" key="3">
    <source>
        <dbReference type="SMART" id="SM00912"/>
    </source>
</evidence>
<gene>
    <name evidence="4" type="ORF">PMG25_18365</name>
</gene>
<dbReference type="NCBIfam" id="TIGR01901">
    <property type="entry name" value="adhes_NPXG"/>
    <property type="match status" value="1"/>
</dbReference>
<feature type="compositionally biased region" description="Gly residues" evidence="1">
    <location>
        <begin position="912"/>
        <end position="923"/>
    </location>
</feature>
<organism evidence="4 5">
    <name type="scientific">Roseofilum capinflatum BLCC-M114</name>
    <dbReference type="NCBI Taxonomy" id="3022440"/>
    <lineage>
        <taxon>Bacteria</taxon>
        <taxon>Bacillati</taxon>
        <taxon>Cyanobacteriota</taxon>
        <taxon>Cyanophyceae</taxon>
        <taxon>Desertifilales</taxon>
        <taxon>Desertifilaceae</taxon>
        <taxon>Roseofilum</taxon>
        <taxon>Roseofilum capinflatum</taxon>
    </lineage>
</organism>
<dbReference type="Proteomes" id="UP001235849">
    <property type="component" value="Unassembled WGS sequence"/>
</dbReference>
<feature type="signal peptide" evidence="2">
    <location>
        <begin position="1"/>
        <end position="22"/>
    </location>
</feature>
<evidence type="ECO:0000313" key="4">
    <source>
        <dbReference type="EMBL" id="MDJ1176052.1"/>
    </source>
</evidence>
<dbReference type="SMART" id="SM00912">
    <property type="entry name" value="Haemagg_act"/>
    <property type="match status" value="1"/>
</dbReference>
<comment type="caution">
    <text evidence="4">The sequence shown here is derived from an EMBL/GenBank/DDBJ whole genome shotgun (WGS) entry which is preliminary data.</text>
</comment>
<dbReference type="InterPro" id="IPR012334">
    <property type="entry name" value="Pectin_lyas_fold"/>
</dbReference>
<evidence type="ECO:0000256" key="1">
    <source>
        <dbReference type="SAM" id="MobiDB-lite"/>
    </source>
</evidence>
<evidence type="ECO:0000313" key="5">
    <source>
        <dbReference type="Proteomes" id="UP001235849"/>
    </source>
</evidence>
<protein>
    <submittedName>
        <fullName evidence="4">CHAT domain-containing protein</fullName>
    </submittedName>
</protein>
<feature type="compositionally biased region" description="Gly residues" evidence="1">
    <location>
        <begin position="932"/>
        <end position="943"/>
    </location>
</feature>
<feature type="compositionally biased region" description="Acidic residues" evidence="1">
    <location>
        <begin position="1000"/>
        <end position="1012"/>
    </location>
</feature>